<evidence type="ECO:0000313" key="2">
    <source>
        <dbReference type="EMBL" id="PWJ57655.1"/>
    </source>
</evidence>
<accession>A0A316AIP1</accession>
<dbReference type="EMBL" id="QGDT01000006">
    <property type="protein sequence ID" value="PWJ57655.1"/>
    <property type="molecule type" value="Genomic_DNA"/>
</dbReference>
<evidence type="ECO:0000256" key="1">
    <source>
        <dbReference type="SAM" id="SignalP"/>
    </source>
</evidence>
<dbReference type="InterPro" id="IPR011250">
    <property type="entry name" value="OMP/PagP_B-barrel"/>
</dbReference>
<dbReference type="OrthoDB" id="945117at2"/>
<organism evidence="2 3">
    <name type="scientific">Dyadobacter jejuensis</name>
    <dbReference type="NCBI Taxonomy" id="1082580"/>
    <lineage>
        <taxon>Bacteria</taxon>
        <taxon>Pseudomonadati</taxon>
        <taxon>Bacteroidota</taxon>
        <taxon>Cytophagia</taxon>
        <taxon>Cytophagales</taxon>
        <taxon>Spirosomataceae</taxon>
        <taxon>Dyadobacter</taxon>
    </lineage>
</organism>
<keyword evidence="1" id="KW-0732">Signal</keyword>
<feature type="chain" id="PRO_5016345702" evidence="1">
    <location>
        <begin position="21"/>
        <end position="218"/>
    </location>
</feature>
<dbReference type="RefSeq" id="WP_109674814.1">
    <property type="nucleotide sequence ID" value="NZ_QGDT01000006.1"/>
</dbReference>
<gene>
    <name evidence="2" type="ORF">CLV98_106127</name>
</gene>
<comment type="caution">
    <text evidence="2">The sequence shown here is derived from an EMBL/GenBank/DDBJ whole genome shotgun (WGS) entry which is preliminary data.</text>
</comment>
<keyword evidence="3" id="KW-1185">Reference proteome</keyword>
<dbReference type="Proteomes" id="UP000245880">
    <property type="component" value="Unassembled WGS sequence"/>
</dbReference>
<reference evidence="2 3" key="1">
    <citation type="submission" date="2018-03" db="EMBL/GenBank/DDBJ databases">
        <title>Genomic Encyclopedia of Archaeal and Bacterial Type Strains, Phase II (KMG-II): from individual species to whole genera.</title>
        <authorList>
            <person name="Goeker M."/>
        </authorList>
    </citation>
    <scope>NUCLEOTIDE SEQUENCE [LARGE SCALE GENOMIC DNA]</scope>
    <source>
        <strain evidence="2 3">DSM 100346</strain>
    </source>
</reference>
<dbReference type="AlphaFoldDB" id="A0A316AIP1"/>
<sequence length="218" mass="24108">MTKASIFFLACLLIAGYSFAQQGVDSNHADRSIERPTYQDLQKRALTITLNGSANNSEQKAGWSLTPQAGYLVADRWVVGLQLSMANRFSKQGNGWASLKRGGLKEYAFTPEVYTRYYVLPFRLTPFVQLSSGYNFGKLTGASTIAGEEITMNTNHYVMFGAVGLSLRIGKNMGLQTQYNLPLVVDSNTNDMIRGNRIRLGLCNRVYPMLSITTGLHG</sequence>
<dbReference type="SUPFAM" id="SSF56925">
    <property type="entry name" value="OMPA-like"/>
    <property type="match status" value="1"/>
</dbReference>
<evidence type="ECO:0000313" key="3">
    <source>
        <dbReference type="Proteomes" id="UP000245880"/>
    </source>
</evidence>
<protein>
    <submittedName>
        <fullName evidence="2">Outer membrane protein</fullName>
    </submittedName>
</protein>
<dbReference type="Gene3D" id="2.40.160.20">
    <property type="match status" value="1"/>
</dbReference>
<feature type="signal peptide" evidence="1">
    <location>
        <begin position="1"/>
        <end position="20"/>
    </location>
</feature>
<proteinExistence type="predicted"/>
<name>A0A316AIP1_9BACT</name>